<feature type="region of interest" description="Disordered" evidence="5">
    <location>
        <begin position="72"/>
        <end position="132"/>
    </location>
</feature>
<keyword evidence="9" id="KW-1185">Reference proteome</keyword>
<dbReference type="InterPro" id="IPR023346">
    <property type="entry name" value="Lysozyme-like_dom_sf"/>
</dbReference>
<dbReference type="SUPFAM" id="SSF53955">
    <property type="entry name" value="Lysozyme-like"/>
    <property type="match status" value="1"/>
</dbReference>
<evidence type="ECO:0000256" key="5">
    <source>
        <dbReference type="SAM" id="MobiDB-lite"/>
    </source>
</evidence>
<evidence type="ECO:0000313" key="9">
    <source>
        <dbReference type="Proteomes" id="UP001500653"/>
    </source>
</evidence>
<comment type="similarity">
    <text evidence="1">Belongs to the peptidase C40 family.</text>
</comment>
<feature type="compositionally biased region" description="Basic and acidic residues" evidence="5">
    <location>
        <begin position="181"/>
        <end position="197"/>
    </location>
</feature>
<reference evidence="9" key="1">
    <citation type="journal article" date="2019" name="Int. J. Syst. Evol. Microbiol.">
        <title>The Global Catalogue of Microorganisms (GCM) 10K type strain sequencing project: providing services to taxonomists for standard genome sequencing and annotation.</title>
        <authorList>
            <consortium name="The Broad Institute Genomics Platform"/>
            <consortium name="The Broad Institute Genome Sequencing Center for Infectious Disease"/>
            <person name="Wu L."/>
            <person name="Ma J."/>
        </authorList>
    </citation>
    <scope>NUCLEOTIDE SEQUENCE [LARGE SCALE GENOMIC DNA]</scope>
    <source>
        <strain evidence="9">JCM 13023</strain>
    </source>
</reference>
<dbReference type="PROSITE" id="PS51935">
    <property type="entry name" value="NLPC_P60"/>
    <property type="match status" value="1"/>
</dbReference>
<name>A0ABP4GF62_9PSEU</name>
<dbReference type="Proteomes" id="UP001500653">
    <property type="component" value="Unassembled WGS sequence"/>
</dbReference>
<keyword evidence="2" id="KW-0645">Protease</keyword>
<feature type="transmembrane region" description="Helical" evidence="6">
    <location>
        <begin position="45"/>
        <end position="65"/>
    </location>
</feature>
<protein>
    <submittedName>
        <fullName evidence="8">C40 family peptidase</fullName>
    </submittedName>
</protein>
<comment type="caution">
    <text evidence="8">The sequence shown here is derived from an EMBL/GenBank/DDBJ whole genome shotgun (WGS) entry which is preliminary data.</text>
</comment>
<dbReference type="Gene3D" id="3.90.1720.10">
    <property type="entry name" value="endopeptidase domain like (from Nostoc punctiforme)"/>
    <property type="match status" value="1"/>
</dbReference>
<keyword evidence="4" id="KW-0788">Thiol protease</keyword>
<feature type="compositionally biased region" description="Low complexity" evidence="5">
    <location>
        <begin position="72"/>
        <end position="105"/>
    </location>
</feature>
<proteinExistence type="inferred from homology"/>
<gene>
    <name evidence="8" type="ORF">GCM10009676_00290</name>
</gene>
<keyword evidence="6" id="KW-0812">Transmembrane</keyword>
<keyword evidence="6" id="KW-1133">Transmembrane helix</keyword>
<accession>A0ABP4GF62</accession>
<dbReference type="Pfam" id="PF00877">
    <property type="entry name" value="NLPC_P60"/>
    <property type="match status" value="1"/>
</dbReference>
<dbReference type="InterPro" id="IPR051794">
    <property type="entry name" value="PG_Endopeptidase_C40"/>
</dbReference>
<keyword evidence="3" id="KW-0378">Hydrolase</keyword>
<dbReference type="SUPFAM" id="SSF54001">
    <property type="entry name" value="Cysteine proteinases"/>
    <property type="match status" value="1"/>
</dbReference>
<dbReference type="PANTHER" id="PTHR47359">
    <property type="entry name" value="PEPTIDOGLYCAN DL-ENDOPEPTIDASE CWLO"/>
    <property type="match status" value="1"/>
</dbReference>
<evidence type="ECO:0000256" key="2">
    <source>
        <dbReference type="ARBA" id="ARBA00022670"/>
    </source>
</evidence>
<evidence type="ECO:0000256" key="3">
    <source>
        <dbReference type="ARBA" id="ARBA00022801"/>
    </source>
</evidence>
<feature type="region of interest" description="Disordered" evidence="5">
    <location>
        <begin position="1"/>
        <end position="39"/>
    </location>
</feature>
<keyword evidence="6" id="KW-0472">Membrane</keyword>
<evidence type="ECO:0000256" key="4">
    <source>
        <dbReference type="ARBA" id="ARBA00022807"/>
    </source>
</evidence>
<feature type="domain" description="NlpC/P60" evidence="7">
    <location>
        <begin position="307"/>
        <end position="433"/>
    </location>
</feature>
<sequence length="433" mass="45192">MTSGETETPSSTAPSSTAPATSPHTAAAHTASTRTAPARPGRGRFAALLALATAVVLTAGVLTVLRLSPAPAGDTGAAAAAADGTDSGAQAPGPGSAPASGQTPSRQSPQPEPTPDRTAPAQRVPQEQGTQFEEWVGEVAGWLDIPRRAMRAYATATVRMEQEQPGCNLSWVTLAGIGRTASDHGRTGERSLTRDGRPTSPIGTIELRDFSGDVISQTGAKGPMQLSPAVWQQWAATSAGSAPNVQDIDDAALTAGRALCDEGRDLDRGQQWLEGVSSLHDEPLFLHRVLATANVYGTVGMEDEPPNEKVLQAVTFAIEKIGLPYVWGGNGQEQGDAGFDCSGLTTAAYDSAGVSLERTAHWQYSSVPIIGPDEQPRLGDLVFFGDPNTKIHHVGMYIGNQQMIDAPTFGQAVQVHNYRKPGDSYAGAGRPVA</sequence>
<dbReference type="RefSeq" id="WP_253862122.1">
    <property type="nucleotide sequence ID" value="NZ_BAAALN010000001.1"/>
</dbReference>
<evidence type="ECO:0000256" key="1">
    <source>
        <dbReference type="ARBA" id="ARBA00007074"/>
    </source>
</evidence>
<evidence type="ECO:0000313" key="8">
    <source>
        <dbReference type="EMBL" id="GAA1223032.1"/>
    </source>
</evidence>
<evidence type="ECO:0000256" key="6">
    <source>
        <dbReference type="SAM" id="Phobius"/>
    </source>
</evidence>
<feature type="region of interest" description="Disordered" evidence="5">
    <location>
        <begin position="180"/>
        <end position="203"/>
    </location>
</feature>
<dbReference type="PANTHER" id="PTHR47359:SF3">
    <property type="entry name" value="NLP_P60 DOMAIN-CONTAINING PROTEIN-RELATED"/>
    <property type="match status" value="1"/>
</dbReference>
<dbReference type="InterPro" id="IPR038765">
    <property type="entry name" value="Papain-like_cys_pep_sf"/>
</dbReference>
<dbReference type="InterPro" id="IPR000064">
    <property type="entry name" value="NLP_P60_dom"/>
</dbReference>
<dbReference type="EMBL" id="BAAALN010000001">
    <property type="protein sequence ID" value="GAA1223032.1"/>
    <property type="molecule type" value="Genomic_DNA"/>
</dbReference>
<evidence type="ECO:0000259" key="7">
    <source>
        <dbReference type="PROSITE" id="PS51935"/>
    </source>
</evidence>
<organism evidence="8 9">
    <name type="scientific">Prauserella halophila</name>
    <dbReference type="NCBI Taxonomy" id="185641"/>
    <lineage>
        <taxon>Bacteria</taxon>
        <taxon>Bacillati</taxon>
        <taxon>Actinomycetota</taxon>
        <taxon>Actinomycetes</taxon>
        <taxon>Pseudonocardiales</taxon>
        <taxon>Pseudonocardiaceae</taxon>
        <taxon>Prauserella</taxon>
    </lineage>
</organism>